<dbReference type="Pfam" id="PF00756">
    <property type="entry name" value="Esterase"/>
    <property type="match status" value="1"/>
</dbReference>
<evidence type="ECO:0000256" key="4">
    <source>
        <dbReference type="ARBA" id="ARBA00022801"/>
    </source>
</evidence>
<dbReference type="GO" id="GO:0046294">
    <property type="term" value="P:formaldehyde catabolic process"/>
    <property type="evidence" value="ECO:0007669"/>
    <property type="project" value="InterPro"/>
</dbReference>
<evidence type="ECO:0000313" key="10">
    <source>
        <dbReference type="Proteomes" id="UP000001989"/>
    </source>
</evidence>
<dbReference type="PANTHER" id="PTHR10061:SF0">
    <property type="entry name" value="S-FORMYLGLUTATHIONE HYDROLASE"/>
    <property type="match status" value="1"/>
</dbReference>
<organism evidence="9 10">
    <name type="scientific">Rhizorhabdus wittichii (strain DSM 6014 / CCUG 31198 / JCM 15750 / NBRC 105917 / EY 4224 / RW1)</name>
    <name type="common">Sphingomonas wittichii</name>
    <dbReference type="NCBI Taxonomy" id="392499"/>
    <lineage>
        <taxon>Bacteria</taxon>
        <taxon>Pseudomonadati</taxon>
        <taxon>Pseudomonadota</taxon>
        <taxon>Alphaproteobacteria</taxon>
        <taxon>Sphingomonadales</taxon>
        <taxon>Sphingomonadaceae</taxon>
        <taxon>Rhizorhabdus</taxon>
    </lineage>
</organism>
<sequence length="292" mass="31438">MPAPLCLEGMTMSLETVSSNLSFGGVQGVYKHASSATGTDMTFSVYVPPHDAGAKLPVVWYLSGLTCTHANVTEKGEYRRACAELGLIFVAPDTSPRGEGVADDPEGAYDFGLGAGFYVDATQPPFAPHYRMWSYVTEELPALIAEHFPVDMGAQAITGHSMGGHGALTIGLTFPDRFRSISAFAPIVAPGQVPWGRKALPGYLGDDQAAWRRHDAVALIEDGARVKELLVDQGEADGFLAEQLKPSLLAAACADAGIDLTLTMRPGYDHSYYFISTFMEDHLRWHAARLRG</sequence>
<evidence type="ECO:0000256" key="3">
    <source>
        <dbReference type="ARBA" id="ARBA00022487"/>
    </source>
</evidence>
<dbReference type="InterPro" id="IPR000801">
    <property type="entry name" value="Esterase-like"/>
</dbReference>
<evidence type="ECO:0000313" key="9">
    <source>
        <dbReference type="EMBL" id="ABQ67543.1"/>
    </source>
</evidence>
<dbReference type="PANTHER" id="PTHR10061">
    <property type="entry name" value="S-FORMYLGLUTATHIONE HYDROLASE"/>
    <property type="match status" value="1"/>
</dbReference>
<dbReference type="InterPro" id="IPR014186">
    <property type="entry name" value="S-formylglutathione_hydrol"/>
</dbReference>
<dbReference type="Gene3D" id="3.40.50.1820">
    <property type="entry name" value="alpha/beta hydrolase"/>
    <property type="match status" value="1"/>
</dbReference>
<dbReference type="KEGG" id="swi:Swit_1177"/>
<dbReference type="GO" id="GO:0018738">
    <property type="term" value="F:S-formylglutathione hydrolase activity"/>
    <property type="evidence" value="ECO:0007669"/>
    <property type="project" value="UniProtKB-UniRule"/>
</dbReference>
<dbReference type="GO" id="GO:0005829">
    <property type="term" value="C:cytosol"/>
    <property type="evidence" value="ECO:0007669"/>
    <property type="project" value="TreeGrafter"/>
</dbReference>
<evidence type="ECO:0000256" key="5">
    <source>
        <dbReference type="ARBA" id="ARBA00047590"/>
    </source>
</evidence>
<feature type="active site" description="Charge relay system" evidence="7">
    <location>
        <position position="270"/>
    </location>
</feature>
<comment type="similarity">
    <text evidence="1 8">Belongs to the esterase D family.</text>
</comment>
<dbReference type="NCBIfam" id="TIGR02821">
    <property type="entry name" value="fghA_ester_D"/>
    <property type="match status" value="1"/>
</dbReference>
<feature type="active site" description="Charge relay system" evidence="7">
    <location>
        <position position="237"/>
    </location>
</feature>
<dbReference type="EMBL" id="CP000699">
    <property type="protein sequence ID" value="ABQ67543.1"/>
    <property type="molecule type" value="Genomic_DNA"/>
</dbReference>
<reference evidence="9 10" key="1">
    <citation type="journal article" date="2010" name="J. Bacteriol.">
        <title>Genome sequence of the dioxin-mineralizing bacterium Sphingomonas wittichii RW1.</title>
        <authorList>
            <person name="Miller T.R."/>
            <person name="Delcher A.L."/>
            <person name="Salzberg S.L."/>
            <person name="Saunders E."/>
            <person name="Detter J.C."/>
            <person name="Halden R.U."/>
        </authorList>
    </citation>
    <scope>NUCLEOTIDE SEQUENCE [LARGE SCALE GENOMIC DNA]</scope>
    <source>
        <strain evidence="10">DSM 6014 / CCUG 31198 / JCM 15750 / NBRC 105917 / EY 4224 / RW1</strain>
    </source>
</reference>
<comment type="catalytic activity">
    <reaction evidence="5 8">
        <text>S-formylglutathione + H2O = formate + glutathione + H(+)</text>
        <dbReference type="Rhea" id="RHEA:14961"/>
        <dbReference type="ChEBI" id="CHEBI:15377"/>
        <dbReference type="ChEBI" id="CHEBI:15378"/>
        <dbReference type="ChEBI" id="CHEBI:15740"/>
        <dbReference type="ChEBI" id="CHEBI:57688"/>
        <dbReference type="ChEBI" id="CHEBI:57925"/>
        <dbReference type="EC" id="3.1.2.12"/>
    </reaction>
</comment>
<dbReference type="FunFam" id="3.40.50.1820:FF:000002">
    <property type="entry name" value="S-formylglutathione hydrolase"/>
    <property type="match status" value="1"/>
</dbReference>
<name>A0A9J9H9S0_RHIWR</name>
<evidence type="ECO:0000256" key="7">
    <source>
        <dbReference type="PIRSR" id="PIRSR614186-1"/>
    </source>
</evidence>
<accession>A0A9J9H9S0</accession>
<gene>
    <name evidence="9" type="ordered locus">Swit_1177</name>
</gene>
<keyword evidence="3 8" id="KW-0719">Serine esterase</keyword>
<comment type="function">
    <text evidence="8">Serine hydrolase involved in the detoxification of formaldehyde.</text>
</comment>
<dbReference type="AlphaFoldDB" id="A0A9J9H9S0"/>
<evidence type="ECO:0000256" key="6">
    <source>
        <dbReference type="NCBIfam" id="TIGR02821"/>
    </source>
</evidence>
<feature type="active site" description="Charge relay system" evidence="7">
    <location>
        <position position="161"/>
    </location>
</feature>
<evidence type="ECO:0000256" key="8">
    <source>
        <dbReference type="RuleBase" id="RU363068"/>
    </source>
</evidence>
<evidence type="ECO:0000256" key="2">
    <source>
        <dbReference type="ARBA" id="ARBA00012479"/>
    </source>
</evidence>
<protein>
    <recommendedName>
        <fullName evidence="2 6">S-formylglutathione hydrolase</fullName>
        <ecNumber evidence="2 6">3.1.2.12</ecNumber>
    </recommendedName>
</protein>
<evidence type="ECO:0000256" key="1">
    <source>
        <dbReference type="ARBA" id="ARBA00005622"/>
    </source>
</evidence>
<proteinExistence type="inferred from homology"/>
<keyword evidence="4 8" id="KW-0378">Hydrolase</keyword>
<keyword evidence="10" id="KW-1185">Reference proteome</keyword>
<dbReference type="EC" id="3.1.2.12" evidence="2 6"/>
<dbReference type="GO" id="GO:0052689">
    <property type="term" value="F:carboxylic ester hydrolase activity"/>
    <property type="evidence" value="ECO:0007669"/>
    <property type="project" value="UniProtKB-KW"/>
</dbReference>
<dbReference type="Proteomes" id="UP000001989">
    <property type="component" value="Chromosome"/>
</dbReference>
<dbReference type="SUPFAM" id="SSF53474">
    <property type="entry name" value="alpha/beta-Hydrolases"/>
    <property type="match status" value="1"/>
</dbReference>
<dbReference type="InterPro" id="IPR029058">
    <property type="entry name" value="AB_hydrolase_fold"/>
</dbReference>